<evidence type="ECO:0000313" key="2">
    <source>
        <dbReference type="Proteomes" id="UP000194873"/>
    </source>
</evidence>
<sequence length="486" mass="53571">MIRLTTDDGQLQLPADSLSIDVLNPYFEADAIPGISTQAFALSWTRENLRLLNFPHRYRGAGGPPAVPAYLYLDGPLWQRGALVYRECDEQRQKLTYNFAAAATDLQTQISGVNIRDLNLGSVPLVLTPTAADYALLPVRNSAFYGDKNTSFKGIVNHYRNGGYSTGAAFAICPQPRLVPALRKIMGYFGYTLTGAWLEQEEVQQLVIYSDRAAELAGGGVDSEFKLASYLPSMTVGELLIALQKLFCIGYVFDSKRKEMRLQPLGPVVSFPATYIDRSGFKLKSKPNTTNGFTLQQSPEGDDELDKTLDTGGRQMRVGAGAETIETKAGTLHMVQEQDPHGSRSWLVPAIEAKGASLAYGLGEESRCGLRLFYDRGLQPDSAGGQYPLGTSGTVNYNGASVGESSLLWDGPQGLYLRSYQAWLDFRSRAVETEYEVTFSLGDLLALEPSMPEMIDRHLQLWQKVSLTIDAQRKLAKARITYQEIL</sequence>
<reference evidence="1 2" key="1">
    <citation type="submission" date="2017-01" db="EMBL/GenBank/DDBJ databases">
        <title>A new Hymenobacter.</title>
        <authorList>
            <person name="Liang Y."/>
            <person name="Feng F."/>
        </authorList>
    </citation>
    <scope>NUCLEOTIDE SEQUENCE [LARGE SCALE GENOMIC DNA]</scope>
    <source>
        <strain evidence="1">MIMBbqt21</strain>
    </source>
</reference>
<dbReference type="Proteomes" id="UP000194873">
    <property type="component" value="Unassembled WGS sequence"/>
</dbReference>
<gene>
    <name evidence="1" type="ORF">BXP70_26990</name>
</gene>
<evidence type="ECO:0000313" key="1">
    <source>
        <dbReference type="EMBL" id="OUJ69133.1"/>
    </source>
</evidence>
<dbReference type="EMBL" id="MTSE01000038">
    <property type="protein sequence ID" value="OUJ69133.1"/>
    <property type="molecule type" value="Genomic_DNA"/>
</dbReference>
<protein>
    <submittedName>
        <fullName evidence="1">Uncharacterized protein</fullName>
    </submittedName>
</protein>
<accession>A0A243W871</accession>
<comment type="caution">
    <text evidence="1">The sequence shown here is derived from an EMBL/GenBank/DDBJ whole genome shotgun (WGS) entry which is preliminary data.</text>
</comment>
<dbReference type="OrthoDB" id="1287238at2"/>
<keyword evidence="2" id="KW-1185">Reference proteome</keyword>
<dbReference type="RefSeq" id="WP_086597222.1">
    <property type="nucleotide sequence ID" value="NZ_MTSE01000038.1"/>
</dbReference>
<dbReference type="AlphaFoldDB" id="A0A243W871"/>
<name>A0A243W871_9BACT</name>
<proteinExistence type="predicted"/>
<organism evidence="1 2">
    <name type="scientific">Hymenobacter crusticola</name>
    <dbReference type="NCBI Taxonomy" id="1770526"/>
    <lineage>
        <taxon>Bacteria</taxon>
        <taxon>Pseudomonadati</taxon>
        <taxon>Bacteroidota</taxon>
        <taxon>Cytophagia</taxon>
        <taxon>Cytophagales</taxon>
        <taxon>Hymenobacteraceae</taxon>
        <taxon>Hymenobacter</taxon>
    </lineage>
</organism>